<evidence type="ECO:0000256" key="1">
    <source>
        <dbReference type="ARBA" id="ARBA00023015"/>
    </source>
</evidence>
<dbReference type="RefSeq" id="WP_343872808.1">
    <property type="nucleotide sequence ID" value="NZ_BAAAIX010000010.1"/>
</dbReference>
<keyword evidence="2 4" id="KW-0238">DNA-binding</keyword>
<dbReference type="InterPro" id="IPR009057">
    <property type="entry name" value="Homeodomain-like_sf"/>
</dbReference>
<organism evidence="6 7">
    <name type="scientific">Luteococcus peritonei</name>
    <dbReference type="NCBI Taxonomy" id="88874"/>
    <lineage>
        <taxon>Bacteria</taxon>
        <taxon>Bacillati</taxon>
        <taxon>Actinomycetota</taxon>
        <taxon>Actinomycetes</taxon>
        <taxon>Propionibacteriales</taxon>
        <taxon>Propionibacteriaceae</taxon>
        <taxon>Luteococcus</taxon>
    </lineage>
</organism>
<dbReference type="SUPFAM" id="SSF46689">
    <property type="entry name" value="Homeodomain-like"/>
    <property type="match status" value="1"/>
</dbReference>
<dbReference type="PANTHER" id="PTHR30055">
    <property type="entry name" value="HTH-TYPE TRANSCRIPTIONAL REGULATOR RUTR"/>
    <property type="match status" value="1"/>
</dbReference>
<keyword evidence="7" id="KW-1185">Reference proteome</keyword>
<dbReference type="InterPro" id="IPR036271">
    <property type="entry name" value="Tet_transcr_reg_TetR-rel_C_sf"/>
</dbReference>
<evidence type="ECO:0000259" key="5">
    <source>
        <dbReference type="PROSITE" id="PS50977"/>
    </source>
</evidence>
<dbReference type="PROSITE" id="PS50977">
    <property type="entry name" value="HTH_TETR_2"/>
    <property type="match status" value="1"/>
</dbReference>
<evidence type="ECO:0000256" key="4">
    <source>
        <dbReference type="PROSITE-ProRule" id="PRU00335"/>
    </source>
</evidence>
<sequence length="207" mass="22419">MPKVSEEHRSAQRERIQEAAITVARHKGLANLTMGDIINESGLSAGAIYGYYKGKDALVVDLARTVMTSRREALTALAQLPSPPPPAQAVREMLQEMPPTWLKDGLLLQFWGSATTEPEIHALASELLGTLQDGLRAYLASWLAHRGLPAEEAERRALAIAPAFSGVLQGFVLQASLLGEHFDEQGYLDGLAPLLDGTLLDGSPRDR</sequence>
<comment type="caution">
    <text evidence="6">The sequence shown here is derived from an EMBL/GenBank/DDBJ whole genome shotgun (WGS) entry which is preliminary data.</text>
</comment>
<gene>
    <name evidence="6" type="ORF">ACFSCS_05825</name>
</gene>
<dbReference type="Proteomes" id="UP001597326">
    <property type="component" value="Unassembled WGS sequence"/>
</dbReference>
<protein>
    <submittedName>
        <fullName evidence="6">TetR/AcrR family transcriptional regulator</fullName>
    </submittedName>
</protein>
<dbReference type="SUPFAM" id="SSF48498">
    <property type="entry name" value="Tetracyclin repressor-like, C-terminal domain"/>
    <property type="match status" value="1"/>
</dbReference>
<evidence type="ECO:0000256" key="2">
    <source>
        <dbReference type="ARBA" id="ARBA00023125"/>
    </source>
</evidence>
<dbReference type="InterPro" id="IPR001647">
    <property type="entry name" value="HTH_TetR"/>
</dbReference>
<dbReference type="Pfam" id="PF00440">
    <property type="entry name" value="TetR_N"/>
    <property type="match status" value="1"/>
</dbReference>
<evidence type="ECO:0000313" key="6">
    <source>
        <dbReference type="EMBL" id="MFD1889711.1"/>
    </source>
</evidence>
<dbReference type="InterPro" id="IPR050109">
    <property type="entry name" value="HTH-type_TetR-like_transc_reg"/>
</dbReference>
<evidence type="ECO:0000313" key="7">
    <source>
        <dbReference type="Proteomes" id="UP001597326"/>
    </source>
</evidence>
<evidence type="ECO:0000256" key="3">
    <source>
        <dbReference type="ARBA" id="ARBA00023163"/>
    </source>
</evidence>
<feature type="domain" description="HTH tetR-type" evidence="5">
    <location>
        <begin position="10"/>
        <end position="70"/>
    </location>
</feature>
<reference evidence="7" key="1">
    <citation type="journal article" date="2019" name="Int. J. Syst. Evol. Microbiol.">
        <title>The Global Catalogue of Microorganisms (GCM) 10K type strain sequencing project: providing services to taxonomists for standard genome sequencing and annotation.</title>
        <authorList>
            <consortium name="The Broad Institute Genomics Platform"/>
            <consortium name="The Broad Institute Genome Sequencing Center for Infectious Disease"/>
            <person name="Wu L."/>
            <person name="Ma J."/>
        </authorList>
    </citation>
    <scope>NUCLEOTIDE SEQUENCE [LARGE SCALE GENOMIC DNA]</scope>
    <source>
        <strain evidence="7">CAIM 431</strain>
    </source>
</reference>
<keyword evidence="3" id="KW-0804">Transcription</keyword>
<name>A0ABW4RU24_9ACTN</name>
<dbReference type="PANTHER" id="PTHR30055:SF234">
    <property type="entry name" value="HTH-TYPE TRANSCRIPTIONAL REGULATOR BETI"/>
    <property type="match status" value="1"/>
</dbReference>
<dbReference type="EMBL" id="JBHUFZ010000012">
    <property type="protein sequence ID" value="MFD1889711.1"/>
    <property type="molecule type" value="Genomic_DNA"/>
</dbReference>
<dbReference type="Gene3D" id="1.10.357.10">
    <property type="entry name" value="Tetracycline Repressor, domain 2"/>
    <property type="match status" value="1"/>
</dbReference>
<proteinExistence type="predicted"/>
<feature type="DNA-binding region" description="H-T-H motif" evidence="4">
    <location>
        <begin position="33"/>
        <end position="52"/>
    </location>
</feature>
<accession>A0ABW4RU24</accession>
<keyword evidence="1" id="KW-0805">Transcription regulation</keyword>